<evidence type="ECO:0000256" key="1">
    <source>
        <dbReference type="ARBA" id="ARBA00023157"/>
    </source>
</evidence>
<evidence type="ECO:0000313" key="4">
    <source>
        <dbReference type="EMBL" id="MEQ2157367.1"/>
    </source>
</evidence>
<feature type="domain" description="C-type lectin" evidence="3">
    <location>
        <begin position="140"/>
        <end position="274"/>
    </location>
</feature>
<dbReference type="InterPro" id="IPR001304">
    <property type="entry name" value="C-type_lectin-like"/>
</dbReference>
<comment type="caution">
    <text evidence="4">The sequence shown here is derived from an EMBL/GenBank/DDBJ whole genome shotgun (WGS) entry which is preliminary data.</text>
</comment>
<dbReference type="PANTHER" id="PTHR22803">
    <property type="entry name" value="MANNOSE, PHOSPHOLIPASE, LECTIN RECEPTOR RELATED"/>
    <property type="match status" value="1"/>
</dbReference>
<dbReference type="CDD" id="cd00037">
    <property type="entry name" value="CLECT"/>
    <property type="match status" value="2"/>
</dbReference>
<dbReference type="Proteomes" id="UP001476798">
    <property type="component" value="Unassembled WGS sequence"/>
</dbReference>
<dbReference type="InterPro" id="IPR016187">
    <property type="entry name" value="CTDL_fold"/>
</dbReference>
<accession>A0ABV0ME31</accession>
<name>A0ABV0ME31_9TELE</name>
<dbReference type="Gene3D" id="3.10.100.10">
    <property type="entry name" value="Mannose-Binding Protein A, subunit A"/>
    <property type="match status" value="2"/>
</dbReference>
<dbReference type="SMART" id="SM00034">
    <property type="entry name" value="CLECT"/>
    <property type="match status" value="1"/>
</dbReference>
<feature type="signal peptide" evidence="2">
    <location>
        <begin position="1"/>
        <end position="22"/>
    </location>
</feature>
<evidence type="ECO:0000259" key="3">
    <source>
        <dbReference type="PROSITE" id="PS50041"/>
    </source>
</evidence>
<keyword evidence="2" id="KW-0732">Signal</keyword>
<sequence>MKRTFTHLLLLFHEINLTPFFATPFHCDARLEWVCQIPRGSPRGTFTIHIFWADALSSVLNILFQVKNYTFQLVVKNLTWSEAFSYCTTKKMYLAGVPDTFIQSHLSVSVSRAGTPMWIGLFSEDSKKEYMISTKNLKAYDTLSYEVVTKQLTWYQALEECSQRGGHLASVHDKNHNDHLKLIAKTDGFPLWIGLSNQDVRILWRIVQNNLSFCHLTQASSDFFGQVSGSAYEWSDGTTFKNIFKITESLIGSSSNEPNCVLINPGGDWVRTSCGTLQDGAICYTTNTTTSSQSETTACVSVETQSISPLS</sequence>
<keyword evidence="5" id="KW-1185">Reference proteome</keyword>
<dbReference type="PROSITE" id="PS00615">
    <property type="entry name" value="C_TYPE_LECTIN_1"/>
    <property type="match status" value="1"/>
</dbReference>
<dbReference type="InterPro" id="IPR016186">
    <property type="entry name" value="C-type_lectin-like/link_sf"/>
</dbReference>
<dbReference type="InterPro" id="IPR018378">
    <property type="entry name" value="C-type_lectin_CS"/>
</dbReference>
<evidence type="ECO:0000313" key="5">
    <source>
        <dbReference type="Proteomes" id="UP001476798"/>
    </source>
</evidence>
<keyword evidence="1" id="KW-1015">Disulfide bond</keyword>
<reference evidence="4 5" key="1">
    <citation type="submission" date="2021-06" db="EMBL/GenBank/DDBJ databases">
        <authorList>
            <person name="Palmer J.M."/>
        </authorList>
    </citation>
    <scope>NUCLEOTIDE SEQUENCE [LARGE SCALE GENOMIC DNA]</scope>
    <source>
        <strain evidence="4 5">GA_2019</strain>
        <tissue evidence="4">Muscle</tissue>
    </source>
</reference>
<dbReference type="EMBL" id="JAHRIO010000033">
    <property type="protein sequence ID" value="MEQ2157367.1"/>
    <property type="molecule type" value="Genomic_DNA"/>
</dbReference>
<dbReference type="SUPFAM" id="SSF56436">
    <property type="entry name" value="C-type lectin-like"/>
    <property type="match status" value="2"/>
</dbReference>
<dbReference type="Pfam" id="PF00059">
    <property type="entry name" value="Lectin_C"/>
    <property type="match status" value="2"/>
</dbReference>
<gene>
    <name evidence="4" type="ORF">GOODEAATRI_001122</name>
</gene>
<dbReference type="PROSITE" id="PS50041">
    <property type="entry name" value="C_TYPE_LECTIN_2"/>
    <property type="match status" value="1"/>
</dbReference>
<dbReference type="InterPro" id="IPR050111">
    <property type="entry name" value="C-type_lectin/snaclec_domain"/>
</dbReference>
<evidence type="ECO:0000256" key="2">
    <source>
        <dbReference type="SAM" id="SignalP"/>
    </source>
</evidence>
<protein>
    <recommendedName>
        <fullName evidence="3">C-type lectin domain-containing protein</fullName>
    </recommendedName>
</protein>
<organism evidence="4 5">
    <name type="scientific">Goodea atripinnis</name>
    <dbReference type="NCBI Taxonomy" id="208336"/>
    <lineage>
        <taxon>Eukaryota</taxon>
        <taxon>Metazoa</taxon>
        <taxon>Chordata</taxon>
        <taxon>Craniata</taxon>
        <taxon>Vertebrata</taxon>
        <taxon>Euteleostomi</taxon>
        <taxon>Actinopterygii</taxon>
        <taxon>Neopterygii</taxon>
        <taxon>Teleostei</taxon>
        <taxon>Neoteleostei</taxon>
        <taxon>Acanthomorphata</taxon>
        <taxon>Ovalentaria</taxon>
        <taxon>Atherinomorphae</taxon>
        <taxon>Cyprinodontiformes</taxon>
        <taxon>Goodeidae</taxon>
        <taxon>Goodea</taxon>
    </lineage>
</organism>
<feature type="chain" id="PRO_5045492475" description="C-type lectin domain-containing protein" evidence="2">
    <location>
        <begin position="23"/>
        <end position="311"/>
    </location>
</feature>
<proteinExistence type="predicted"/>